<reference evidence="1 2" key="1">
    <citation type="journal article" date="2019" name="Environ. Microbiol.">
        <title>Genomics insights into ecotype formation of ammonia-oxidizing archaea in the deep ocean.</title>
        <authorList>
            <person name="Wang Y."/>
            <person name="Huang J.M."/>
            <person name="Cui G.J."/>
            <person name="Nunoura T."/>
            <person name="Takaki Y."/>
            <person name="Li W.L."/>
            <person name="Li J."/>
            <person name="Gao Z.M."/>
            <person name="Takai K."/>
            <person name="Zhang A.Q."/>
            <person name="Stepanauskas R."/>
        </authorList>
    </citation>
    <scope>NUCLEOTIDE SEQUENCE [LARGE SCALE GENOMIC DNA]</scope>
    <source>
        <strain evidence="1 2">L15b</strain>
    </source>
</reference>
<dbReference type="AlphaFoldDB" id="A0A7K4MRA9"/>
<sequence>GMEYVSGGSMIEKWKNAAFDKVRAIRSRLGEGLDAHAARELKLYIEDDKDLYRQQIVPIIKNVQRKMKSGKYDHAQAPKLWLYLVDNGAKKYIKDYGGDMKTLFPKDLRLSIANEFANEYKAKIEIHSGEMI</sequence>
<protein>
    <submittedName>
        <fullName evidence="1">Uncharacterized protein</fullName>
    </submittedName>
</protein>
<comment type="caution">
    <text evidence="1">The sequence shown here is derived from an EMBL/GenBank/DDBJ whole genome shotgun (WGS) entry which is preliminary data.</text>
</comment>
<gene>
    <name evidence="1" type="ORF">HX837_08030</name>
</gene>
<dbReference type="EMBL" id="JACASV010000120">
    <property type="protein sequence ID" value="NWJ44128.1"/>
    <property type="molecule type" value="Genomic_DNA"/>
</dbReference>
<organism evidence="1 2">
    <name type="scientific">Marine Group I thaumarchaeote</name>
    <dbReference type="NCBI Taxonomy" id="2511932"/>
    <lineage>
        <taxon>Archaea</taxon>
        <taxon>Nitrososphaerota</taxon>
        <taxon>Marine Group I</taxon>
    </lineage>
</organism>
<proteinExistence type="predicted"/>
<evidence type="ECO:0000313" key="1">
    <source>
        <dbReference type="EMBL" id="NWJ44128.1"/>
    </source>
</evidence>
<accession>A0A7K4MRA9</accession>
<feature type="non-terminal residue" evidence="1">
    <location>
        <position position="1"/>
    </location>
</feature>
<evidence type="ECO:0000313" key="2">
    <source>
        <dbReference type="Proteomes" id="UP000523105"/>
    </source>
</evidence>
<dbReference type="Proteomes" id="UP000523105">
    <property type="component" value="Unassembled WGS sequence"/>
</dbReference>
<name>A0A7K4MRA9_9ARCH</name>